<dbReference type="InParanoid" id="A0A1H9F4E9"/>
<sequence length="741" mass="84310">MAEVIETSVEEQTGLREAYEAMIACLINPPNAQDSEQMLRAYELANYSHRYQRRKSGEPYMYHPIAVARICAEEIGLGPTAICAALLHDVVEDTPVTLEDIRADFGERIAQMVGGLTKLDSAYTNESQQAANFKKVLSTLIIDVRIVLIKMADRLHNMRTIKSMPEHKQFKIAAETSYIYAPLAHRLGLYNFRSEFLDLCMKVLERDEYMAVAKKLQETKSSREQYIDRFIAPLRAGLDELGYTYRIFGRPKSIYSIYNKIKKKQVPFEQIYDLFAVRIIVDVPVRKEKLACWGAYSVVTDVYQGVPERLKDWVTIPKSNGYESLHTTVAGPDARFVEVQIRSERMNEIAERGFAAHWKYKGVSNQPDVYEQWFDSVRDILDDPNSDTVQFLGDFRANNFFNEEVYVWTPDGDMKTMPKGASALDFAFSVHTEVGYHCQSVMVDERIVPLSYKLQNGDRMKVITNKQQKPNEGWLKLVTTGKAKAKIRQALKAERREQGELGKEALMRKFKNLRIDDTRAAVEALSKYHYENSHIDLFYNIAQENISIAQVLEPFIVENGKLVAKAVELPETDAKDLSAPRRRNSANKEKGHSKLLINGEPGNQFEYTMATCCNPVQGDQVFAYLTANAGLKIHRSKCPNAQNLMANYGYRIMKAEWVSTTESSFVVNLRMTGLDSGKGVIERISREITEMNLNIRSFSINGTDGFFEANISLLVKNTDQLYLAIQGLKNLDHISTVSRVE</sequence>
<evidence type="ECO:0000313" key="5">
    <source>
        <dbReference type="Proteomes" id="UP000199021"/>
    </source>
</evidence>
<dbReference type="Proteomes" id="UP000199021">
    <property type="component" value="Unassembled WGS sequence"/>
</dbReference>
<dbReference type="RefSeq" id="WP_090167477.1">
    <property type="nucleotide sequence ID" value="NZ_FOFB01000008.1"/>
</dbReference>
<dbReference type="InterPro" id="IPR004811">
    <property type="entry name" value="RelA/Spo_fam"/>
</dbReference>
<keyword evidence="4" id="KW-0418">Kinase</keyword>
<protein>
    <submittedName>
        <fullName evidence="4">GTP pyrophosphokinase</fullName>
    </submittedName>
</protein>
<name>A0A1H9F4E9_9BACT</name>
<dbReference type="AlphaFoldDB" id="A0A1H9F4E9"/>
<dbReference type="CDD" id="cd05399">
    <property type="entry name" value="NT_Rel-Spo_like"/>
    <property type="match status" value="1"/>
</dbReference>
<dbReference type="CDD" id="cd01668">
    <property type="entry name" value="TGS_RSH"/>
    <property type="match status" value="1"/>
</dbReference>
<dbReference type="Pfam" id="PF13291">
    <property type="entry name" value="ACT_4"/>
    <property type="match status" value="1"/>
</dbReference>
<reference evidence="5" key="1">
    <citation type="submission" date="2016-10" db="EMBL/GenBank/DDBJ databases">
        <authorList>
            <person name="Varghese N."/>
            <person name="Submissions S."/>
        </authorList>
    </citation>
    <scope>NUCLEOTIDE SEQUENCE [LARGE SCALE GENOMIC DNA]</scope>
    <source>
        <strain evidence="5">DSM 24740</strain>
    </source>
</reference>
<dbReference type="InterPro" id="IPR004095">
    <property type="entry name" value="TGS"/>
</dbReference>
<dbReference type="FunFam" id="1.10.3210.10:FF:000001">
    <property type="entry name" value="GTP pyrophosphokinase RelA"/>
    <property type="match status" value="1"/>
</dbReference>
<dbReference type="Pfam" id="PF04607">
    <property type="entry name" value="RelA_SpoT"/>
    <property type="match status" value="1"/>
</dbReference>
<dbReference type="InterPro" id="IPR033655">
    <property type="entry name" value="TGS_RelA/SpoT"/>
</dbReference>
<dbReference type="SMART" id="SM00471">
    <property type="entry name" value="HDc"/>
    <property type="match status" value="1"/>
</dbReference>
<dbReference type="InterPro" id="IPR003607">
    <property type="entry name" value="HD/PDEase_dom"/>
</dbReference>
<dbReference type="FunCoup" id="A0A1H9F4E9">
    <property type="interactions" value="475"/>
</dbReference>
<comment type="similarity">
    <text evidence="1">Belongs to the relA/spoT family.</text>
</comment>
<dbReference type="OrthoDB" id="9805041at2"/>
<feature type="region of interest" description="Disordered" evidence="2">
    <location>
        <begin position="574"/>
        <end position="595"/>
    </location>
</feature>
<dbReference type="InterPro" id="IPR012675">
    <property type="entry name" value="Beta-grasp_dom_sf"/>
</dbReference>
<dbReference type="PROSITE" id="PS51671">
    <property type="entry name" value="ACT"/>
    <property type="match status" value="1"/>
</dbReference>
<gene>
    <name evidence="4" type="ORF">SAMN05444359_10876</name>
</gene>
<feature type="domain" description="ACT" evidence="3">
    <location>
        <begin position="669"/>
        <end position="741"/>
    </location>
</feature>
<accession>A0A1H9F4E9</accession>
<dbReference type="CDD" id="cd00077">
    <property type="entry name" value="HDc"/>
    <property type="match status" value="1"/>
</dbReference>
<dbReference type="SUPFAM" id="SSF81301">
    <property type="entry name" value="Nucleotidyltransferase"/>
    <property type="match status" value="1"/>
</dbReference>
<dbReference type="Gene3D" id="3.30.70.260">
    <property type="match status" value="1"/>
</dbReference>
<keyword evidence="5" id="KW-1185">Reference proteome</keyword>
<dbReference type="Gene3D" id="3.10.20.30">
    <property type="match status" value="1"/>
</dbReference>
<evidence type="ECO:0000259" key="3">
    <source>
        <dbReference type="PROSITE" id="PS51671"/>
    </source>
</evidence>
<dbReference type="PANTHER" id="PTHR21262:SF31">
    <property type="entry name" value="GTP PYROPHOSPHOKINASE"/>
    <property type="match status" value="1"/>
</dbReference>
<dbReference type="SUPFAM" id="SSF81271">
    <property type="entry name" value="TGS-like"/>
    <property type="match status" value="1"/>
</dbReference>
<dbReference type="SMART" id="SM00954">
    <property type="entry name" value="RelA_SpoT"/>
    <property type="match status" value="1"/>
</dbReference>
<evidence type="ECO:0000256" key="1">
    <source>
        <dbReference type="RuleBase" id="RU003847"/>
    </source>
</evidence>
<dbReference type="InterPro" id="IPR045600">
    <property type="entry name" value="RelA/SpoT_AH_RIS"/>
</dbReference>
<dbReference type="FunFam" id="3.10.20.30:FF:000002">
    <property type="entry name" value="GTP pyrophosphokinase (RelA/SpoT)"/>
    <property type="match status" value="1"/>
</dbReference>
<dbReference type="PANTHER" id="PTHR21262">
    <property type="entry name" value="GUANOSINE-3',5'-BIS DIPHOSPHATE 3'-PYROPHOSPHOHYDROLASE"/>
    <property type="match status" value="1"/>
</dbReference>
<proteinExistence type="inferred from homology"/>
<dbReference type="GO" id="GO:0015969">
    <property type="term" value="P:guanosine tetraphosphate metabolic process"/>
    <property type="evidence" value="ECO:0007669"/>
    <property type="project" value="InterPro"/>
</dbReference>
<dbReference type="EMBL" id="FOFB01000008">
    <property type="protein sequence ID" value="SEQ32729.1"/>
    <property type="molecule type" value="Genomic_DNA"/>
</dbReference>
<dbReference type="Gene3D" id="3.30.460.10">
    <property type="entry name" value="Beta Polymerase, domain 2"/>
    <property type="match status" value="1"/>
</dbReference>
<dbReference type="GO" id="GO:0016301">
    <property type="term" value="F:kinase activity"/>
    <property type="evidence" value="ECO:0007669"/>
    <property type="project" value="UniProtKB-KW"/>
</dbReference>
<dbReference type="Pfam" id="PF19296">
    <property type="entry name" value="RelA_AH_RIS"/>
    <property type="match status" value="1"/>
</dbReference>
<dbReference type="GO" id="GO:0005886">
    <property type="term" value="C:plasma membrane"/>
    <property type="evidence" value="ECO:0007669"/>
    <property type="project" value="TreeGrafter"/>
</dbReference>
<dbReference type="InterPro" id="IPR002912">
    <property type="entry name" value="ACT_dom"/>
</dbReference>
<dbReference type="Pfam" id="PF13328">
    <property type="entry name" value="HD_4"/>
    <property type="match status" value="1"/>
</dbReference>
<evidence type="ECO:0000313" key="4">
    <source>
        <dbReference type="EMBL" id="SEQ32729.1"/>
    </source>
</evidence>
<dbReference type="STRING" id="478744.SAMN05444359_10876"/>
<dbReference type="InterPro" id="IPR007685">
    <property type="entry name" value="RelA_SpoT"/>
</dbReference>
<comment type="function">
    <text evidence="1">In eubacteria ppGpp (guanosine 3'-diphosphate 5'-diphosphate) is a mediator of the stringent response that coordinates a variety of cellular activities in response to changes in nutritional abundance.</text>
</comment>
<dbReference type="NCBIfam" id="TIGR00691">
    <property type="entry name" value="spoT_relA"/>
    <property type="match status" value="1"/>
</dbReference>
<dbReference type="Pfam" id="PF02824">
    <property type="entry name" value="TGS"/>
    <property type="match status" value="1"/>
</dbReference>
<keyword evidence="4" id="KW-0808">Transferase</keyword>
<dbReference type="InterPro" id="IPR043519">
    <property type="entry name" value="NT_sf"/>
</dbReference>
<dbReference type="InterPro" id="IPR012676">
    <property type="entry name" value="TGS-like"/>
</dbReference>
<evidence type="ECO:0000256" key="2">
    <source>
        <dbReference type="SAM" id="MobiDB-lite"/>
    </source>
</evidence>
<dbReference type="Gene3D" id="1.10.3210.10">
    <property type="entry name" value="Hypothetical protein af1432"/>
    <property type="match status" value="1"/>
</dbReference>
<organism evidence="4 5">
    <name type="scientific">Neolewinella agarilytica</name>
    <dbReference type="NCBI Taxonomy" id="478744"/>
    <lineage>
        <taxon>Bacteria</taxon>
        <taxon>Pseudomonadati</taxon>
        <taxon>Bacteroidota</taxon>
        <taxon>Saprospiria</taxon>
        <taxon>Saprospirales</taxon>
        <taxon>Lewinellaceae</taxon>
        <taxon>Neolewinella</taxon>
    </lineage>
</organism>
<dbReference type="SUPFAM" id="SSF109604">
    <property type="entry name" value="HD-domain/PDEase-like"/>
    <property type="match status" value="1"/>
</dbReference>